<reference evidence="15 16" key="1">
    <citation type="submission" date="2011-01" db="EMBL/GenBank/DDBJ databases">
        <authorList>
            <person name="Weinstock G."/>
            <person name="Sodergren E."/>
            <person name="Clifton S."/>
            <person name="Fulton L."/>
            <person name="Fulton B."/>
            <person name="Courtney L."/>
            <person name="Fronick C."/>
            <person name="Harrison M."/>
            <person name="Strong C."/>
            <person name="Farmer C."/>
            <person name="Delahaunty K."/>
            <person name="Markovic C."/>
            <person name="Hall O."/>
            <person name="Minx P."/>
            <person name="Tomlinson C."/>
            <person name="Mitreva M."/>
            <person name="Hou S."/>
            <person name="Chen J."/>
            <person name="Wollam A."/>
            <person name="Pepin K.H."/>
            <person name="Johnson M."/>
            <person name="Bhonagiri V."/>
            <person name="Zhang X."/>
            <person name="Suruliraj S."/>
            <person name="Warren W."/>
            <person name="Chinwalla A."/>
            <person name="Mardis E.R."/>
            <person name="Wilson R.K."/>
        </authorList>
    </citation>
    <scope>NUCLEOTIDE SEQUENCE [LARGE SCALE GENOMIC DNA]</scope>
    <source>
        <strain evidence="16">DSM 22608 / JCM 16073 / KCTC 15190 / YIT 12066</strain>
    </source>
</reference>
<gene>
    <name evidence="15" type="primary">serB</name>
    <name evidence="15" type="ORF">HMPREF9444_00232</name>
</gene>
<dbReference type="Proteomes" id="UP000018458">
    <property type="component" value="Unassembled WGS sequence"/>
</dbReference>
<organism evidence="15 16">
    <name type="scientific">Succinatimonas hippei (strain DSM 22608 / JCM 16073 / KCTC 15190 / YIT 12066)</name>
    <dbReference type="NCBI Taxonomy" id="762983"/>
    <lineage>
        <taxon>Bacteria</taxon>
        <taxon>Pseudomonadati</taxon>
        <taxon>Pseudomonadota</taxon>
        <taxon>Gammaproteobacteria</taxon>
        <taxon>Aeromonadales</taxon>
        <taxon>Succinivibrionaceae</taxon>
        <taxon>Succinatimonas</taxon>
    </lineage>
</organism>
<keyword evidence="10" id="KW-0718">Serine biosynthesis</keyword>
<dbReference type="InterPro" id="IPR050582">
    <property type="entry name" value="HAD-like_SerB"/>
</dbReference>
<dbReference type="Gene3D" id="3.40.50.1000">
    <property type="entry name" value="HAD superfamily/HAD-like"/>
    <property type="match status" value="1"/>
</dbReference>
<comment type="pathway">
    <text evidence="2">Amino-acid biosynthesis; L-serine biosynthesis; L-serine from 3-phospho-D-glycerate: step 3/3.</text>
</comment>
<dbReference type="SFLD" id="SFLDG01136">
    <property type="entry name" value="C1.6:_Phosphoserine_Phosphatas"/>
    <property type="match status" value="1"/>
</dbReference>
<proteinExistence type="inferred from homology"/>
<evidence type="ECO:0000256" key="14">
    <source>
        <dbReference type="PIRSR" id="PIRSR604469-1"/>
    </source>
</evidence>
<dbReference type="eggNOG" id="COG0560">
    <property type="taxonomic scope" value="Bacteria"/>
</dbReference>
<evidence type="ECO:0000313" key="15">
    <source>
        <dbReference type="EMBL" id="EFY07965.1"/>
    </source>
</evidence>
<dbReference type="InterPro" id="IPR023214">
    <property type="entry name" value="HAD_sf"/>
</dbReference>
<comment type="cofactor">
    <cofactor evidence="1">
        <name>Mg(2+)</name>
        <dbReference type="ChEBI" id="CHEBI:18420"/>
    </cofactor>
</comment>
<dbReference type="SUPFAM" id="SSF56784">
    <property type="entry name" value="HAD-like"/>
    <property type="match status" value="1"/>
</dbReference>
<dbReference type="HOGENOM" id="CLU_036368_4_0_6"/>
<evidence type="ECO:0000256" key="2">
    <source>
        <dbReference type="ARBA" id="ARBA00005135"/>
    </source>
</evidence>
<dbReference type="SFLD" id="SFLDS00003">
    <property type="entry name" value="Haloacid_Dehalogenase"/>
    <property type="match status" value="1"/>
</dbReference>
<dbReference type="GO" id="GO:0005737">
    <property type="term" value="C:cytoplasm"/>
    <property type="evidence" value="ECO:0007669"/>
    <property type="project" value="TreeGrafter"/>
</dbReference>
<dbReference type="AlphaFoldDB" id="E8LHR0"/>
<evidence type="ECO:0000256" key="9">
    <source>
        <dbReference type="ARBA" id="ARBA00022842"/>
    </source>
</evidence>
<dbReference type="GO" id="GO:0036424">
    <property type="term" value="F:L-phosphoserine phosphatase activity"/>
    <property type="evidence" value="ECO:0007669"/>
    <property type="project" value="InterPro"/>
</dbReference>
<dbReference type="EMBL" id="AEVO01000008">
    <property type="protein sequence ID" value="EFY07965.1"/>
    <property type="molecule type" value="Genomic_DNA"/>
</dbReference>
<dbReference type="InterPro" id="IPR036412">
    <property type="entry name" value="HAD-like_sf"/>
</dbReference>
<dbReference type="NCBIfam" id="TIGR00338">
    <property type="entry name" value="serB"/>
    <property type="match status" value="1"/>
</dbReference>
<evidence type="ECO:0000256" key="12">
    <source>
        <dbReference type="ARBA" id="ARBA00048138"/>
    </source>
</evidence>
<dbReference type="SFLD" id="SFLDF00029">
    <property type="entry name" value="phosphoserine_phosphatase"/>
    <property type="match status" value="1"/>
</dbReference>
<sequence>MQVFLYLSVKNNELNELNAINRLCEHLALNDRTLQLKAAGTEFNHSYALYIYECDNYTELKECLREAVCQKLFDFDVIMVQSVPSLKTPGVLVMDMDMTSVQIEGIDEIARCLNVYDKVAAITGEAMHGRLDFASSLKKRVSLLKDGDALVLEKVKSIMHETEGYGVLVKGLKEKGWKVGIASGGFVQLINVLKDKYDLDMVRANSLEIKDGKFTGFVEGEIVDALKKKDALADLMTKASVPKEQSIAIGDGANDLLMMNAASLGIAYHAKPKVQAEALACLNYSDLSTVLLMLKSGDL</sequence>
<keyword evidence="7" id="KW-0479">Metal-binding</keyword>
<comment type="similarity">
    <text evidence="3">Belongs to the HAD-like hydrolase superfamily. SerB family.</text>
</comment>
<dbReference type="InterPro" id="IPR004469">
    <property type="entry name" value="PSP"/>
</dbReference>
<dbReference type="EC" id="3.1.3.3" evidence="4"/>
<keyword evidence="9" id="KW-0460">Magnesium</keyword>
<dbReference type="GO" id="GO:0006564">
    <property type="term" value="P:L-serine biosynthetic process"/>
    <property type="evidence" value="ECO:0007669"/>
    <property type="project" value="UniProtKB-KW"/>
</dbReference>
<evidence type="ECO:0000313" key="16">
    <source>
        <dbReference type="Proteomes" id="UP000018458"/>
    </source>
</evidence>
<comment type="catalytic activity">
    <reaction evidence="12">
        <text>O-phospho-L-serine + H2O = L-serine + phosphate</text>
        <dbReference type="Rhea" id="RHEA:21208"/>
        <dbReference type="ChEBI" id="CHEBI:15377"/>
        <dbReference type="ChEBI" id="CHEBI:33384"/>
        <dbReference type="ChEBI" id="CHEBI:43474"/>
        <dbReference type="ChEBI" id="CHEBI:57524"/>
        <dbReference type="EC" id="3.1.3.3"/>
    </reaction>
</comment>
<dbReference type="SFLD" id="SFLDG01137">
    <property type="entry name" value="C1.6.1:_Phosphoserine_Phosphat"/>
    <property type="match status" value="1"/>
</dbReference>
<evidence type="ECO:0000256" key="10">
    <source>
        <dbReference type="ARBA" id="ARBA00023299"/>
    </source>
</evidence>
<dbReference type="UniPathway" id="UPA00135">
    <property type="reaction ID" value="UER00198"/>
</dbReference>
<feature type="active site" description="Nucleophile" evidence="14">
    <location>
        <position position="95"/>
    </location>
</feature>
<dbReference type="Pfam" id="PF12710">
    <property type="entry name" value="HAD"/>
    <property type="match status" value="1"/>
</dbReference>
<dbReference type="NCBIfam" id="TIGR01488">
    <property type="entry name" value="HAD-SF-IB"/>
    <property type="match status" value="1"/>
</dbReference>
<protein>
    <recommendedName>
        <fullName evidence="5">Phosphoserine phosphatase</fullName>
        <ecNumber evidence="4">3.1.3.3</ecNumber>
    </recommendedName>
    <alternativeName>
        <fullName evidence="11">O-phosphoserine phosphohydrolase</fullName>
    </alternativeName>
</protein>
<evidence type="ECO:0000256" key="8">
    <source>
        <dbReference type="ARBA" id="ARBA00022801"/>
    </source>
</evidence>
<comment type="catalytic activity">
    <reaction evidence="13">
        <text>O-phospho-D-serine + H2O = D-serine + phosphate</text>
        <dbReference type="Rhea" id="RHEA:24873"/>
        <dbReference type="ChEBI" id="CHEBI:15377"/>
        <dbReference type="ChEBI" id="CHEBI:35247"/>
        <dbReference type="ChEBI" id="CHEBI:43474"/>
        <dbReference type="ChEBI" id="CHEBI:58680"/>
        <dbReference type="EC" id="3.1.3.3"/>
    </reaction>
</comment>
<evidence type="ECO:0000256" key="13">
    <source>
        <dbReference type="ARBA" id="ARBA00048523"/>
    </source>
</evidence>
<dbReference type="PANTHER" id="PTHR43344:SF2">
    <property type="entry name" value="PHOSPHOSERINE PHOSPHATASE"/>
    <property type="match status" value="1"/>
</dbReference>
<comment type="caution">
    <text evidence="15">The sequence shown here is derived from an EMBL/GenBank/DDBJ whole genome shotgun (WGS) entry which is preliminary data.</text>
</comment>
<dbReference type="OrthoDB" id="9792539at2"/>
<keyword evidence="6" id="KW-0028">Amino-acid biosynthesis</keyword>
<evidence type="ECO:0000256" key="7">
    <source>
        <dbReference type="ARBA" id="ARBA00022723"/>
    </source>
</evidence>
<feature type="active site" description="Proton donor" evidence="14">
    <location>
        <position position="97"/>
    </location>
</feature>
<evidence type="ECO:0000256" key="4">
    <source>
        <dbReference type="ARBA" id="ARBA00012640"/>
    </source>
</evidence>
<accession>E8LHR0</accession>
<name>E8LHR0_SUCHY</name>
<keyword evidence="16" id="KW-1185">Reference proteome</keyword>
<keyword evidence="8 15" id="KW-0378">Hydrolase</keyword>
<evidence type="ECO:0000256" key="3">
    <source>
        <dbReference type="ARBA" id="ARBA00009184"/>
    </source>
</evidence>
<dbReference type="GO" id="GO:0000287">
    <property type="term" value="F:magnesium ion binding"/>
    <property type="evidence" value="ECO:0007669"/>
    <property type="project" value="TreeGrafter"/>
</dbReference>
<dbReference type="RefSeq" id="WP_009142458.1">
    <property type="nucleotide sequence ID" value="NZ_GL830946.1"/>
</dbReference>
<evidence type="ECO:0000256" key="5">
    <source>
        <dbReference type="ARBA" id="ARBA00015196"/>
    </source>
</evidence>
<evidence type="ECO:0000256" key="1">
    <source>
        <dbReference type="ARBA" id="ARBA00001946"/>
    </source>
</evidence>
<dbReference type="PANTHER" id="PTHR43344">
    <property type="entry name" value="PHOSPHOSERINE PHOSPHATASE"/>
    <property type="match status" value="1"/>
</dbReference>
<dbReference type="STRING" id="762983.HMPREF9444_00232"/>
<evidence type="ECO:0000256" key="6">
    <source>
        <dbReference type="ARBA" id="ARBA00022605"/>
    </source>
</evidence>
<evidence type="ECO:0000256" key="11">
    <source>
        <dbReference type="ARBA" id="ARBA00031693"/>
    </source>
</evidence>